<dbReference type="Gene3D" id="3.40.50.2300">
    <property type="match status" value="1"/>
</dbReference>
<evidence type="ECO:0000259" key="3">
    <source>
        <dbReference type="SMART" id="SM00418"/>
    </source>
</evidence>
<dbReference type="GO" id="GO:0003700">
    <property type="term" value="F:DNA-binding transcription factor activity"/>
    <property type="evidence" value="ECO:0007669"/>
    <property type="project" value="InterPro"/>
</dbReference>
<dbReference type="InterPro" id="IPR036388">
    <property type="entry name" value="WH-like_DNA-bd_sf"/>
</dbReference>
<dbReference type="STRING" id="134849.SAMN05443668_10974"/>
<dbReference type="PANTHER" id="PTHR43428">
    <property type="entry name" value="ARSENATE REDUCTASE"/>
    <property type="match status" value="1"/>
</dbReference>
<evidence type="ECO:0000259" key="2">
    <source>
        <dbReference type="SMART" id="SM00226"/>
    </source>
</evidence>
<dbReference type="InterPro" id="IPR036390">
    <property type="entry name" value="WH_DNA-bd_sf"/>
</dbReference>
<reference evidence="4 5" key="1">
    <citation type="submission" date="2016-11" db="EMBL/GenBank/DDBJ databases">
        <authorList>
            <person name="Jaros S."/>
            <person name="Januszkiewicz K."/>
            <person name="Wedrychowicz H."/>
        </authorList>
    </citation>
    <scope>NUCLEOTIDE SEQUENCE [LARGE SCALE GENOMIC DNA]</scope>
    <source>
        <strain evidence="4 5">DSM 46144</strain>
    </source>
</reference>
<accession>A0A1M7RAL6</accession>
<evidence type="ECO:0000256" key="1">
    <source>
        <dbReference type="ARBA" id="ARBA00022849"/>
    </source>
</evidence>
<dbReference type="Proteomes" id="UP000184440">
    <property type="component" value="Unassembled WGS sequence"/>
</dbReference>
<feature type="domain" description="HTH arsR-type" evidence="3">
    <location>
        <begin position="13"/>
        <end position="83"/>
    </location>
</feature>
<sequence length="231" mass="24689">MAAVPDDVRRRAAMHAALGEPVRLAIADRLALSDASPGELGAQLGVPTNLLAHHLRVLEDAGLIRRGRSEGDRRRSYLQLVLDDPAAARLTTPLAAGLPTENAPRVVFVCTRNSARSQLAAAAWAQVSPVPAASAGTHPAPRVHSRALRTARRHGLHLDATTTARLADVVRPGDLLVAVCDNAHEELTDAERHLHWSVPDPAPADTDDAFEAAYQQLTARVDRLAHVVTHA</sequence>
<protein>
    <submittedName>
        <fullName evidence="4">Protein-tyrosine-phosphatase</fullName>
    </submittedName>
</protein>
<dbReference type="GO" id="GO:0046685">
    <property type="term" value="P:response to arsenic-containing substance"/>
    <property type="evidence" value="ECO:0007669"/>
    <property type="project" value="UniProtKB-KW"/>
</dbReference>
<dbReference type="EMBL" id="FRCS01000009">
    <property type="protein sequence ID" value="SHN43200.1"/>
    <property type="molecule type" value="Genomic_DNA"/>
</dbReference>
<keyword evidence="1" id="KW-0059">Arsenical resistance</keyword>
<evidence type="ECO:0000313" key="4">
    <source>
        <dbReference type="EMBL" id="SHN43200.1"/>
    </source>
</evidence>
<dbReference type="CDD" id="cd00090">
    <property type="entry name" value="HTH_ARSR"/>
    <property type="match status" value="1"/>
</dbReference>
<dbReference type="InterPro" id="IPR036196">
    <property type="entry name" value="Ptyr_pPase_sf"/>
</dbReference>
<dbReference type="Gene3D" id="1.10.10.10">
    <property type="entry name" value="Winged helix-like DNA-binding domain superfamily/Winged helix DNA-binding domain"/>
    <property type="match status" value="1"/>
</dbReference>
<dbReference type="AlphaFoldDB" id="A0A1M7RAL6"/>
<dbReference type="SUPFAM" id="SSF52788">
    <property type="entry name" value="Phosphotyrosine protein phosphatases I"/>
    <property type="match status" value="1"/>
</dbReference>
<dbReference type="SUPFAM" id="SSF46785">
    <property type="entry name" value="Winged helix' DNA-binding domain"/>
    <property type="match status" value="1"/>
</dbReference>
<gene>
    <name evidence="4" type="ORF">SAMN05443668_10974</name>
</gene>
<keyword evidence="5" id="KW-1185">Reference proteome</keyword>
<feature type="domain" description="Phosphotyrosine protein phosphatase I" evidence="2">
    <location>
        <begin position="104"/>
        <end position="227"/>
    </location>
</feature>
<dbReference type="InterPro" id="IPR001845">
    <property type="entry name" value="HTH_ArsR_DNA-bd_dom"/>
</dbReference>
<dbReference type="InterPro" id="IPR023485">
    <property type="entry name" value="Ptyr_pPase"/>
</dbReference>
<dbReference type="Pfam" id="PF01451">
    <property type="entry name" value="LMWPc"/>
    <property type="match status" value="1"/>
</dbReference>
<evidence type="ECO:0000313" key="5">
    <source>
        <dbReference type="Proteomes" id="UP000184440"/>
    </source>
</evidence>
<dbReference type="SMART" id="SM00226">
    <property type="entry name" value="LMWPc"/>
    <property type="match status" value="1"/>
</dbReference>
<dbReference type="InterPro" id="IPR011991">
    <property type="entry name" value="ArsR-like_HTH"/>
</dbReference>
<name>A0A1M7RAL6_9ACTN</name>
<dbReference type="SMART" id="SM00418">
    <property type="entry name" value="HTH_ARSR"/>
    <property type="match status" value="1"/>
</dbReference>
<organism evidence="4 5">
    <name type="scientific">Cryptosporangium aurantiacum</name>
    <dbReference type="NCBI Taxonomy" id="134849"/>
    <lineage>
        <taxon>Bacteria</taxon>
        <taxon>Bacillati</taxon>
        <taxon>Actinomycetota</taxon>
        <taxon>Actinomycetes</taxon>
        <taxon>Cryptosporangiales</taxon>
        <taxon>Cryptosporangiaceae</taxon>
        <taxon>Cryptosporangium</taxon>
    </lineage>
</organism>
<dbReference type="PANTHER" id="PTHR43428:SF1">
    <property type="entry name" value="ARSENATE REDUCTASE"/>
    <property type="match status" value="1"/>
</dbReference>
<dbReference type="Pfam" id="PF12840">
    <property type="entry name" value="HTH_20"/>
    <property type="match status" value="1"/>
</dbReference>
<proteinExistence type="predicted"/>